<sequence>MLQGVPKTVFRQWVSVLRSQYRYSSPMGNLGTDTPPLVSIPGELTKGYRYLYSGIDTWVYQQRGYRYPYSGIDTWCITRGTNTLPSRYRYPNSSVGFGYRYH</sequence>
<organism evidence="1 2">
    <name type="scientific">Hibiscus sabdariffa</name>
    <name type="common">roselle</name>
    <dbReference type="NCBI Taxonomy" id="183260"/>
    <lineage>
        <taxon>Eukaryota</taxon>
        <taxon>Viridiplantae</taxon>
        <taxon>Streptophyta</taxon>
        <taxon>Embryophyta</taxon>
        <taxon>Tracheophyta</taxon>
        <taxon>Spermatophyta</taxon>
        <taxon>Magnoliopsida</taxon>
        <taxon>eudicotyledons</taxon>
        <taxon>Gunneridae</taxon>
        <taxon>Pentapetalae</taxon>
        <taxon>rosids</taxon>
        <taxon>malvids</taxon>
        <taxon>Malvales</taxon>
        <taxon>Malvaceae</taxon>
        <taxon>Malvoideae</taxon>
        <taxon>Hibiscus</taxon>
    </lineage>
</organism>
<evidence type="ECO:0000313" key="1">
    <source>
        <dbReference type="EMBL" id="KAK8993256.1"/>
    </source>
</evidence>
<accession>A0ABR2PYC8</accession>
<evidence type="ECO:0000313" key="2">
    <source>
        <dbReference type="Proteomes" id="UP001396334"/>
    </source>
</evidence>
<dbReference type="Proteomes" id="UP001396334">
    <property type="component" value="Unassembled WGS sequence"/>
</dbReference>
<comment type="caution">
    <text evidence="1">The sequence shown here is derived from an EMBL/GenBank/DDBJ whole genome shotgun (WGS) entry which is preliminary data.</text>
</comment>
<name>A0ABR2PYC8_9ROSI</name>
<reference evidence="1 2" key="1">
    <citation type="journal article" date="2024" name="G3 (Bethesda)">
        <title>Genome assembly of Hibiscus sabdariffa L. provides insights into metabolisms of medicinal natural products.</title>
        <authorList>
            <person name="Kim T."/>
        </authorList>
    </citation>
    <scope>NUCLEOTIDE SEQUENCE [LARGE SCALE GENOMIC DNA]</scope>
    <source>
        <strain evidence="1">TK-2024</strain>
        <tissue evidence="1">Old leaves</tissue>
    </source>
</reference>
<proteinExistence type="predicted"/>
<gene>
    <name evidence="1" type="ORF">V6N11_033358</name>
</gene>
<keyword evidence="2" id="KW-1185">Reference proteome</keyword>
<dbReference type="EMBL" id="JBBPBN010000049">
    <property type="protein sequence ID" value="KAK8993256.1"/>
    <property type="molecule type" value="Genomic_DNA"/>
</dbReference>
<protein>
    <submittedName>
        <fullName evidence="1">Uncharacterized protein</fullName>
    </submittedName>
</protein>